<comment type="caution">
    <text evidence="1">The sequence shown here is derived from an EMBL/GenBank/DDBJ whole genome shotgun (WGS) entry which is preliminary data.</text>
</comment>
<dbReference type="EMBL" id="JAANIU010011059">
    <property type="protein sequence ID" value="KAG1531305.1"/>
    <property type="molecule type" value="Genomic_DNA"/>
</dbReference>
<evidence type="ECO:0000313" key="2">
    <source>
        <dbReference type="Proteomes" id="UP000740926"/>
    </source>
</evidence>
<evidence type="ECO:0000313" key="1">
    <source>
        <dbReference type="EMBL" id="KAG1531305.1"/>
    </source>
</evidence>
<reference evidence="1 2" key="1">
    <citation type="journal article" date="2020" name="Microb. Genom.">
        <title>Genetic diversity of clinical and environmental Mucorales isolates obtained from an investigation of mucormycosis cases among solid organ transplant recipients.</title>
        <authorList>
            <person name="Nguyen M.H."/>
            <person name="Kaul D."/>
            <person name="Muto C."/>
            <person name="Cheng S.J."/>
            <person name="Richter R.A."/>
            <person name="Bruno V.M."/>
            <person name="Liu G."/>
            <person name="Beyhan S."/>
            <person name="Sundermann A.J."/>
            <person name="Mounaud S."/>
            <person name="Pasculle A.W."/>
            <person name="Nierman W.C."/>
            <person name="Driscoll E."/>
            <person name="Cumbie R."/>
            <person name="Clancy C.J."/>
            <person name="Dupont C.L."/>
        </authorList>
    </citation>
    <scope>NUCLEOTIDE SEQUENCE [LARGE SCALE GENOMIC DNA]</scope>
    <source>
        <strain evidence="1 2">GL24</strain>
    </source>
</reference>
<name>A0A9P6XS97_9FUNG</name>
<organism evidence="1 2">
    <name type="scientific">Rhizopus delemar</name>
    <dbReference type="NCBI Taxonomy" id="936053"/>
    <lineage>
        <taxon>Eukaryota</taxon>
        <taxon>Fungi</taxon>
        <taxon>Fungi incertae sedis</taxon>
        <taxon>Mucoromycota</taxon>
        <taxon>Mucoromycotina</taxon>
        <taxon>Mucoromycetes</taxon>
        <taxon>Mucorales</taxon>
        <taxon>Mucorineae</taxon>
        <taxon>Rhizopodaceae</taxon>
        <taxon>Rhizopus</taxon>
    </lineage>
</organism>
<gene>
    <name evidence="1" type="ORF">G6F50_016772</name>
</gene>
<dbReference type="AntiFam" id="ANF00173">
    <property type="entry name" value="Shadow ORF (opposite ppk)"/>
</dbReference>
<accession>A0A9P6XS97</accession>
<protein>
    <submittedName>
        <fullName evidence="1">Uncharacterized protein</fullName>
    </submittedName>
</protein>
<sequence>MRQALELHLRRQAGQLLEQQVHIVADVRIGGDQADVGVRAGGAAVVVAGAQVHIAAQLAALAANDQQHLGVGLVADHAVHHLHAGFLQAISQAQVGLFVEARTQLDHHGHILAVARGLDQCVDDQRILAGAVQGPALR</sequence>
<keyword evidence="2" id="KW-1185">Reference proteome</keyword>
<dbReference type="Proteomes" id="UP000740926">
    <property type="component" value="Unassembled WGS sequence"/>
</dbReference>
<dbReference type="AlphaFoldDB" id="A0A9P6XS97"/>
<proteinExistence type="predicted"/>